<accession>A0ABX9Q654</accession>
<dbReference type="RefSeq" id="WP_147452680.1">
    <property type="nucleotide sequence ID" value="NZ_RAWI01000890.1"/>
</dbReference>
<dbReference type="Proteomes" id="UP000278907">
    <property type="component" value="Unassembled WGS sequence"/>
</dbReference>
<evidence type="ECO:0000313" key="2">
    <source>
        <dbReference type="EMBL" id="RKH85917.1"/>
    </source>
</evidence>
<sequence length="128" mass="13401">DWDRDGIGYWMVSQACGEPAIGVAGVRLSGVVDAGHAAYNLYYRFRPVAWGKGFAREAGAAAIEAVAARDASAVVLAVIREDNLPSVRVATALGLTVDGTTSHNGGERLRFALRLSDCADPSPVIASQ</sequence>
<dbReference type="InterPro" id="IPR000182">
    <property type="entry name" value="GNAT_dom"/>
</dbReference>
<keyword evidence="3" id="KW-1185">Reference proteome</keyword>
<dbReference type="Pfam" id="PF13302">
    <property type="entry name" value="Acetyltransf_3"/>
    <property type="match status" value="1"/>
</dbReference>
<reference evidence="2 3" key="1">
    <citation type="submission" date="2018-09" db="EMBL/GenBank/DDBJ databases">
        <authorList>
            <person name="Livingstone P.G."/>
            <person name="Whitworth D.E."/>
        </authorList>
    </citation>
    <scope>NUCLEOTIDE SEQUENCE [LARGE SCALE GENOMIC DNA]</scope>
    <source>
        <strain evidence="2 3">CA031B</strain>
    </source>
</reference>
<dbReference type="SUPFAM" id="SSF55729">
    <property type="entry name" value="Acyl-CoA N-acyltransferases (Nat)"/>
    <property type="match status" value="1"/>
</dbReference>
<name>A0ABX9Q654_9BACT</name>
<organism evidence="2 3">
    <name type="scientific">Corallococcus praedator</name>
    <dbReference type="NCBI Taxonomy" id="2316724"/>
    <lineage>
        <taxon>Bacteria</taxon>
        <taxon>Pseudomonadati</taxon>
        <taxon>Myxococcota</taxon>
        <taxon>Myxococcia</taxon>
        <taxon>Myxococcales</taxon>
        <taxon>Cystobacterineae</taxon>
        <taxon>Myxococcaceae</taxon>
        <taxon>Corallococcus</taxon>
    </lineage>
</organism>
<feature type="domain" description="N-acetyltransferase" evidence="1">
    <location>
        <begin position="4"/>
        <end position="95"/>
    </location>
</feature>
<evidence type="ECO:0000259" key="1">
    <source>
        <dbReference type="Pfam" id="PF13302"/>
    </source>
</evidence>
<feature type="non-terminal residue" evidence="2">
    <location>
        <position position="1"/>
    </location>
</feature>
<dbReference type="InterPro" id="IPR016181">
    <property type="entry name" value="Acyl_CoA_acyltransferase"/>
</dbReference>
<protein>
    <submittedName>
        <fullName evidence="2">N-acetyltransferase</fullName>
    </submittedName>
</protein>
<gene>
    <name evidence="2" type="ORF">D7Y13_42310</name>
</gene>
<comment type="caution">
    <text evidence="2">The sequence shown here is derived from an EMBL/GenBank/DDBJ whole genome shotgun (WGS) entry which is preliminary data.</text>
</comment>
<dbReference type="Gene3D" id="3.40.630.30">
    <property type="match status" value="1"/>
</dbReference>
<evidence type="ECO:0000313" key="3">
    <source>
        <dbReference type="Proteomes" id="UP000278907"/>
    </source>
</evidence>
<dbReference type="EMBL" id="RAWI01000890">
    <property type="protein sequence ID" value="RKH85917.1"/>
    <property type="molecule type" value="Genomic_DNA"/>
</dbReference>
<proteinExistence type="predicted"/>